<evidence type="ECO:0000313" key="1">
    <source>
        <dbReference type="EMBL" id="RRG18952.1"/>
    </source>
</evidence>
<evidence type="ECO:0000313" key="2">
    <source>
        <dbReference type="Proteomes" id="UP000285794"/>
    </source>
</evidence>
<name>A0A425XWD9_9BACT</name>
<proteinExistence type="predicted"/>
<gene>
    <name evidence="1" type="ORF">DWB61_17570</name>
</gene>
<protein>
    <submittedName>
        <fullName evidence="1">Uncharacterized protein</fullName>
    </submittedName>
</protein>
<sequence>MRLASARFERLVLLNRPRKFSKTVRQQLKQTLIEILNMKIIKLLLLVSILASCTTENTRNIDSVIESTFEMKTISKGNNHPKIDISQDSLFIFLTALHFDIPINEITSKLNWDKEETDKNIKSLIENNLLVKNENKYTPNLGIFTIERGNRLIEKTSTIANEIADSLIGKISTVKKMHHEMSVSRRYEFQELSFFYLSNIILDMAQINNVEKEFLKKERPLRNGVRYYSAILEKDSSEITEPFRLYGNQGLWRSDSTYIGVYGNTRTEANIGWNSYENKNVHYFSKSDLDFIVNKMPEIFLPTLLNILERNKPYLLSVYKTLEFENETSFEEFFIWWYHFIYSETTDILIRKGQISKPESGLFYYELKMK</sequence>
<comment type="caution">
    <text evidence="1">The sequence shown here is derived from an EMBL/GenBank/DDBJ whole genome shotgun (WGS) entry which is preliminary data.</text>
</comment>
<dbReference type="Proteomes" id="UP000285794">
    <property type="component" value="Unassembled WGS sequence"/>
</dbReference>
<keyword evidence="2" id="KW-1185">Reference proteome</keyword>
<organism evidence="1 2">
    <name type="scientific">Ancylomarina euxinus</name>
    <dbReference type="NCBI Taxonomy" id="2283627"/>
    <lineage>
        <taxon>Bacteria</taxon>
        <taxon>Pseudomonadati</taxon>
        <taxon>Bacteroidota</taxon>
        <taxon>Bacteroidia</taxon>
        <taxon>Marinilabiliales</taxon>
        <taxon>Marinifilaceae</taxon>
        <taxon>Ancylomarina</taxon>
    </lineage>
</organism>
<reference evidence="1 2" key="1">
    <citation type="submission" date="2018-07" db="EMBL/GenBank/DDBJ databases">
        <title>Draft genome sequence of Ancylomarina sp. M1P.</title>
        <authorList>
            <person name="Yadav S."/>
            <person name="Villanueva L."/>
            <person name="Damste J.S.S."/>
        </authorList>
    </citation>
    <scope>NUCLEOTIDE SEQUENCE [LARGE SCALE GENOMIC DNA]</scope>
    <source>
        <strain evidence="1 2">M1P</strain>
    </source>
</reference>
<dbReference type="AlphaFoldDB" id="A0A425XWD9"/>
<accession>A0A425XWD9</accession>
<dbReference type="EMBL" id="QQWG01000040">
    <property type="protein sequence ID" value="RRG18952.1"/>
    <property type="molecule type" value="Genomic_DNA"/>
</dbReference>